<reference evidence="1 2" key="1">
    <citation type="submission" date="2009-08" db="EMBL/GenBank/DDBJ databases">
        <title>The Genome Sequence of Spizellomyces punctatus strain DAOM BR117.</title>
        <authorList>
            <consortium name="The Broad Institute Genome Sequencing Platform"/>
            <person name="Russ C."/>
            <person name="Cuomo C."/>
            <person name="Shea T."/>
            <person name="Young S.K."/>
            <person name="Zeng Q."/>
            <person name="Koehrsen M."/>
            <person name="Haas B."/>
            <person name="Borodovsky M."/>
            <person name="Guigo R."/>
            <person name="Alvarado L."/>
            <person name="Berlin A."/>
            <person name="Bochicchio J."/>
            <person name="Borenstein D."/>
            <person name="Chapman S."/>
            <person name="Chen Z."/>
            <person name="Engels R."/>
            <person name="Freedman E."/>
            <person name="Gellesch M."/>
            <person name="Goldberg J."/>
            <person name="Griggs A."/>
            <person name="Gujja S."/>
            <person name="Heiman D."/>
            <person name="Hepburn T."/>
            <person name="Howarth C."/>
            <person name="Jen D."/>
            <person name="Larson L."/>
            <person name="Lewis B."/>
            <person name="Mehta T."/>
            <person name="Park D."/>
            <person name="Pearson M."/>
            <person name="Roberts A."/>
            <person name="Saif S."/>
            <person name="Shenoy N."/>
            <person name="Sisk P."/>
            <person name="Stolte C."/>
            <person name="Sykes S."/>
            <person name="Thomson T."/>
            <person name="Walk T."/>
            <person name="White J."/>
            <person name="Yandava C."/>
            <person name="Burger G."/>
            <person name="Gray M.W."/>
            <person name="Holland P.W.H."/>
            <person name="King N."/>
            <person name="Lang F.B.F."/>
            <person name="Roger A.J."/>
            <person name="Ruiz-Trillo I."/>
            <person name="Lander E."/>
            <person name="Nusbaum C."/>
        </authorList>
    </citation>
    <scope>NUCLEOTIDE SEQUENCE [LARGE SCALE GENOMIC DNA]</scope>
    <source>
        <strain evidence="1 2">DAOM BR117</strain>
    </source>
</reference>
<dbReference type="AlphaFoldDB" id="A0A0L0HLI7"/>
<dbReference type="RefSeq" id="XP_016610021.1">
    <property type="nucleotide sequence ID" value="XM_016757180.1"/>
</dbReference>
<dbReference type="OrthoDB" id="2116458at2759"/>
<dbReference type="EMBL" id="KQ257453">
    <property type="protein sequence ID" value="KND01982.1"/>
    <property type="molecule type" value="Genomic_DNA"/>
</dbReference>
<dbReference type="GeneID" id="27692152"/>
<sequence>MAGPKLNPKLKLILLTITGLYGGYAIHQFTQRRTDLELEQKVQTAKRYTDEEILAKWEADRAKQSKTA</sequence>
<accession>A0A0L0HLI7</accession>
<dbReference type="Proteomes" id="UP000053201">
    <property type="component" value="Unassembled WGS sequence"/>
</dbReference>
<evidence type="ECO:0000313" key="1">
    <source>
        <dbReference type="EMBL" id="KND01982.1"/>
    </source>
</evidence>
<name>A0A0L0HLI7_SPIPD</name>
<proteinExistence type="predicted"/>
<dbReference type="VEuPathDB" id="FungiDB:SPPG_09027"/>
<gene>
    <name evidence="1" type="ORF">SPPG_09027</name>
</gene>
<keyword evidence="2" id="KW-1185">Reference proteome</keyword>
<organism evidence="1 2">
    <name type="scientific">Spizellomyces punctatus (strain DAOM BR117)</name>
    <dbReference type="NCBI Taxonomy" id="645134"/>
    <lineage>
        <taxon>Eukaryota</taxon>
        <taxon>Fungi</taxon>
        <taxon>Fungi incertae sedis</taxon>
        <taxon>Chytridiomycota</taxon>
        <taxon>Chytridiomycota incertae sedis</taxon>
        <taxon>Chytridiomycetes</taxon>
        <taxon>Spizellomycetales</taxon>
        <taxon>Spizellomycetaceae</taxon>
        <taxon>Spizellomyces</taxon>
    </lineage>
</organism>
<protein>
    <submittedName>
        <fullName evidence="1">Uncharacterized protein</fullName>
    </submittedName>
</protein>
<evidence type="ECO:0000313" key="2">
    <source>
        <dbReference type="Proteomes" id="UP000053201"/>
    </source>
</evidence>
<dbReference type="InParanoid" id="A0A0L0HLI7"/>